<gene>
    <name evidence="9" type="ORF">SLS63_006290</name>
</gene>
<evidence type="ECO:0008006" key="11">
    <source>
        <dbReference type="Google" id="ProtNLM"/>
    </source>
</evidence>
<keyword evidence="8" id="KW-0472">Membrane</keyword>
<keyword evidence="5" id="KW-0560">Oxidoreductase</keyword>
<dbReference type="PANTHER" id="PTHR24305:SF77">
    <property type="entry name" value="CYTOCHROME P450 MONOOXYGENASE"/>
    <property type="match status" value="1"/>
</dbReference>
<dbReference type="SUPFAM" id="SSF48264">
    <property type="entry name" value="Cytochrome P450"/>
    <property type="match status" value="1"/>
</dbReference>
<dbReference type="Proteomes" id="UP001430848">
    <property type="component" value="Unassembled WGS sequence"/>
</dbReference>
<dbReference type="PANTHER" id="PTHR24305">
    <property type="entry name" value="CYTOCHROME P450"/>
    <property type="match status" value="1"/>
</dbReference>
<evidence type="ECO:0000256" key="8">
    <source>
        <dbReference type="SAM" id="Phobius"/>
    </source>
</evidence>
<comment type="similarity">
    <text evidence="2">Belongs to the cytochrome P450 family.</text>
</comment>
<evidence type="ECO:0000256" key="5">
    <source>
        <dbReference type="ARBA" id="ARBA00023002"/>
    </source>
</evidence>
<proteinExistence type="inferred from homology"/>
<evidence type="ECO:0000313" key="10">
    <source>
        <dbReference type="Proteomes" id="UP001430848"/>
    </source>
</evidence>
<evidence type="ECO:0000256" key="2">
    <source>
        <dbReference type="ARBA" id="ARBA00010617"/>
    </source>
</evidence>
<dbReference type="EMBL" id="JAKNSF020000030">
    <property type="protein sequence ID" value="KAK7729161.1"/>
    <property type="molecule type" value="Genomic_DNA"/>
</dbReference>
<reference evidence="9 10" key="1">
    <citation type="submission" date="2024-02" db="EMBL/GenBank/DDBJ databases">
        <title>De novo assembly and annotation of 12 fungi associated with fruit tree decline syndrome in Ontario, Canada.</title>
        <authorList>
            <person name="Sulman M."/>
            <person name="Ellouze W."/>
            <person name="Ilyukhin E."/>
        </authorList>
    </citation>
    <scope>NUCLEOTIDE SEQUENCE [LARGE SCALE GENOMIC DNA]</scope>
    <source>
        <strain evidence="9 10">M169</strain>
    </source>
</reference>
<keyword evidence="10" id="KW-1185">Reference proteome</keyword>
<comment type="caution">
    <text evidence="9">The sequence shown here is derived from an EMBL/GenBank/DDBJ whole genome shotgun (WGS) entry which is preliminary data.</text>
</comment>
<dbReference type="Gene3D" id="1.10.630.10">
    <property type="entry name" value="Cytochrome P450"/>
    <property type="match status" value="1"/>
</dbReference>
<keyword evidence="6" id="KW-0408">Iron</keyword>
<sequence length="248" mass="28490">MNLLQSGLVLAVLSVLWYLTTAVLSWYRLRHIPGPFLARFSYLWLAWLQSSGRQYYIDRDELSKYGPLVRVGPNELSTSDPEVLRRLTSARSQYTRDAWYTGGRWNPYAHTMFTTLDTRTHDDIKSKTAIGYGDKNSALEPGVDAQVVSLVRLIREKYLTGAKLLDFGLLTSYFTMDVITKAGFGEAFGYLEKEEDLFDFLGGVRDNWYFMGITLDVPWLRDLFYSSFLLKLIGPRMTDEKGLGRLMK</sequence>
<evidence type="ECO:0000256" key="7">
    <source>
        <dbReference type="ARBA" id="ARBA00023033"/>
    </source>
</evidence>
<accession>A0ABR1P8I3</accession>
<evidence type="ECO:0000256" key="3">
    <source>
        <dbReference type="ARBA" id="ARBA00022617"/>
    </source>
</evidence>
<evidence type="ECO:0000256" key="6">
    <source>
        <dbReference type="ARBA" id="ARBA00023004"/>
    </source>
</evidence>
<feature type="transmembrane region" description="Helical" evidence="8">
    <location>
        <begin position="6"/>
        <end position="27"/>
    </location>
</feature>
<protein>
    <recommendedName>
        <fullName evidence="11">Pisatin demethylase</fullName>
    </recommendedName>
</protein>
<evidence type="ECO:0000256" key="1">
    <source>
        <dbReference type="ARBA" id="ARBA00001971"/>
    </source>
</evidence>
<keyword evidence="8" id="KW-0812">Transmembrane</keyword>
<keyword evidence="7" id="KW-0503">Monooxygenase</keyword>
<dbReference type="InterPro" id="IPR036396">
    <property type="entry name" value="Cyt_P450_sf"/>
</dbReference>
<evidence type="ECO:0000256" key="4">
    <source>
        <dbReference type="ARBA" id="ARBA00022723"/>
    </source>
</evidence>
<comment type="cofactor">
    <cofactor evidence="1">
        <name>heme</name>
        <dbReference type="ChEBI" id="CHEBI:30413"/>
    </cofactor>
</comment>
<name>A0ABR1P8I3_DIAER</name>
<keyword evidence="8" id="KW-1133">Transmembrane helix</keyword>
<organism evidence="9 10">
    <name type="scientific">Diaporthe eres</name>
    <name type="common">Phomopsis oblonga</name>
    <dbReference type="NCBI Taxonomy" id="83184"/>
    <lineage>
        <taxon>Eukaryota</taxon>
        <taxon>Fungi</taxon>
        <taxon>Dikarya</taxon>
        <taxon>Ascomycota</taxon>
        <taxon>Pezizomycotina</taxon>
        <taxon>Sordariomycetes</taxon>
        <taxon>Sordariomycetidae</taxon>
        <taxon>Diaporthales</taxon>
        <taxon>Diaporthaceae</taxon>
        <taxon>Diaporthe</taxon>
        <taxon>Diaporthe eres species complex</taxon>
    </lineage>
</organism>
<keyword evidence="4" id="KW-0479">Metal-binding</keyword>
<dbReference type="InterPro" id="IPR050121">
    <property type="entry name" value="Cytochrome_P450_monoxygenase"/>
</dbReference>
<evidence type="ECO:0000313" key="9">
    <source>
        <dbReference type="EMBL" id="KAK7729161.1"/>
    </source>
</evidence>
<keyword evidence="3" id="KW-0349">Heme</keyword>